<dbReference type="GO" id="GO:0003723">
    <property type="term" value="F:RNA binding"/>
    <property type="evidence" value="ECO:0007669"/>
    <property type="project" value="UniProtKB-UniRule"/>
</dbReference>
<reference evidence="9 10" key="1">
    <citation type="submission" date="2016-10" db="EMBL/GenBank/DDBJ databases">
        <title>Paenibacillus species isolates.</title>
        <authorList>
            <person name="Beno S.M."/>
        </authorList>
    </citation>
    <scope>NUCLEOTIDE SEQUENCE [LARGE SCALE GENOMIC DNA]</scope>
    <source>
        <strain evidence="9 10">FSL H7-0710</strain>
    </source>
</reference>
<comment type="caution">
    <text evidence="9">The sequence shown here is derived from an EMBL/GenBank/DDBJ whole genome shotgun (WGS) entry which is preliminary data.</text>
</comment>
<dbReference type="InterPro" id="IPR027391">
    <property type="entry name" value="Nol1_Nop2_Fmu_2"/>
</dbReference>
<evidence type="ECO:0000256" key="3">
    <source>
        <dbReference type="ARBA" id="ARBA00022679"/>
    </source>
</evidence>
<organism evidence="9 10">
    <name type="scientific">Paenibacillus odorifer</name>
    <dbReference type="NCBI Taxonomy" id="189426"/>
    <lineage>
        <taxon>Bacteria</taxon>
        <taxon>Bacillati</taxon>
        <taxon>Bacillota</taxon>
        <taxon>Bacilli</taxon>
        <taxon>Bacillales</taxon>
        <taxon>Paenibacillaceae</taxon>
        <taxon>Paenibacillus</taxon>
    </lineage>
</organism>
<feature type="binding site" evidence="6">
    <location>
        <begin position="117"/>
        <end position="123"/>
    </location>
    <ligand>
        <name>S-adenosyl-L-methionine</name>
        <dbReference type="ChEBI" id="CHEBI:59789"/>
    </ligand>
</feature>
<dbReference type="PRINTS" id="PR02008">
    <property type="entry name" value="RCMTFAMILY"/>
</dbReference>
<dbReference type="AlphaFoldDB" id="A0A1R0XYN6"/>
<feature type="region of interest" description="Disordered" evidence="7">
    <location>
        <begin position="291"/>
        <end position="312"/>
    </location>
</feature>
<dbReference type="CDD" id="cd21147">
    <property type="entry name" value="RsmF_methylt_CTD1"/>
    <property type="match status" value="1"/>
</dbReference>
<dbReference type="Gene3D" id="3.30.70.1170">
    <property type="entry name" value="Sun protein, domain 3"/>
    <property type="match status" value="1"/>
</dbReference>
<protein>
    <submittedName>
        <fullName evidence="9">RNA methyltransferase</fullName>
    </submittedName>
</protein>
<name>A0A1R0XYN6_9BACL</name>
<dbReference type="Gene3D" id="2.30.130.60">
    <property type="match status" value="1"/>
</dbReference>
<dbReference type="InterPro" id="IPR049560">
    <property type="entry name" value="MeTrfase_RsmB-F_NOP2_cat"/>
</dbReference>
<dbReference type="InterPro" id="IPR031341">
    <property type="entry name" value="Methyltr_RsmF_N"/>
</dbReference>
<dbReference type="Pfam" id="PF13636">
    <property type="entry name" value="Methyltranf_PUA"/>
    <property type="match status" value="1"/>
</dbReference>
<feature type="active site" description="Nucleophile" evidence="6">
    <location>
        <position position="239"/>
    </location>
</feature>
<proteinExistence type="inferred from homology"/>
<keyword evidence="5 6" id="KW-0694">RNA-binding</keyword>
<evidence type="ECO:0000256" key="1">
    <source>
        <dbReference type="ARBA" id="ARBA00022490"/>
    </source>
</evidence>
<comment type="similarity">
    <text evidence="6">Belongs to the class I-like SAM-binding methyltransferase superfamily. RsmB/NOP family.</text>
</comment>
<sequence>MKEEQLPASYTAYIQEMLGQEANAFLESYSAPRTQGLRFNPLKSISDSGQVAVERTVSQFDLKPIPWCPDGYYYEEPARPGRHPYHAAGLYYIQEPSAMSAAELLAPKPGETVLDLAAAPGGKTTHIAGLMQGQGLLISNEIHPERAKILAENVERLGIKNTLVTCATPEQLSSRFPQAFDRIMLDAPCSGEGMFRKDPNAVSEWSPDHVVMCAARQWDILQDAYLMLKPGGTLAYSTCTFNRQENEEIIARLTDRYPDMELLTHKRLWPHLEKGEGHFVALLRKQSVTENDVNDDAKRSTNKRRNKNNPKINSSVRDAYQLFQDWAAVELPGFSYQGIPLLFGESLYLLPESFSGNLHTGLLDGLRIPRAGLHIAHLKKNRIEPAHALAMAIQHTDVTRSFDLSSGGMEIHAWLRGESLPVPVELHGWTLVTLDGLPISWGKASAGQLKNHLPKGLRILKAHIDEQ</sequence>
<dbReference type="EMBL" id="MPTC01000011">
    <property type="protein sequence ID" value="OMD40119.1"/>
    <property type="molecule type" value="Genomic_DNA"/>
</dbReference>
<evidence type="ECO:0000256" key="5">
    <source>
        <dbReference type="ARBA" id="ARBA00022884"/>
    </source>
</evidence>
<feature type="binding site" evidence="6">
    <location>
        <position position="186"/>
    </location>
    <ligand>
        <name>S-adenosyl-L-methionine</name>
        <dbReference type="ChEBI" id="CHEBI:59789"/>
    </ligand>
</feature>
<keyword evidence="1" id="KW-0963">Cytoplasm</keyword>
<dbReference type="Pfam" id="PF01189">
    <property type="entry name" value="Methyltr_RsmB-F"/>
    <property type="match status" value="1"/>
</dbReference>
<evidence type="ECO:0000259" key="8">
    <source>
        <dbReference type="PROSITE" id="PS51686"/>
    </source>
</evidence>
<keyword evidence="2 6" id="KW-0489">Methyltransferase</keyword>
<dbReference type="PROSITE" id="PS51686">
    <property type="entry name" value="SAM_MT_RSMB_NOP"/>
    <property type="match status" value="1"/>
</dbReference>
<feature type="binding site" evidence="6">
    <location>
        <position position="141"/>
    </location>
    <ligand>
        <name>S-adenosyl-L-methionine</name>
        <dbReference type="ChEBI" id="CHEBI:59789"/>
    </ligand>
</feature>
<dbReference type="InterPro" id="IPR029063">
    <property type="entry name" value="SAM-dependent_MTases_sf"/>
</dbReference>
<dbReference type="Pfam" id="PF17126">
    <property type="entry name" value="RsmF_methylt_CI"/>
    <property type="match status" value="1"/>
</dbReference>
<evidence type="ECO:0000256" key="6">
    <source>
        <dbReference type="PROSITE-ProRule" id="PRU01023"/>
    </source>
</evidence>
<dbReference type="InterPro" id="IPR031340">
    <property type="entry name" value="RsmF_methylt_CI"/>
</dbReference>
<accession>A0A1R0XYN6</accession>
<dbReference type="Gene3D" id="3.40.50.150">
    <property type="entry name" value="Vaccinia Virus protein VP39"/>
    <property type="match status" value="1"/>
</dbReference>
<dbReference type="CDD" id="cd02440">
    <property type="entry name" value="AdoMet_MTases"/>
    <property type="match status" value="1"/>
</dbReference>
<feature type="domain" description="SAM-dependent MTase RsmB/NOP-type" evidence="8">
    <location>
        <begin position="25"/>
        <end position="300"/>
    </location>
</feature>
<keyword evidence="4 6" id="KW-0949">S-adenosyl-L-methionine</keyword>
<dbReference type="Proteomes" id="UP000187439">
    <property type="component" value="Unassembled WGS sequence"/>
</dbReference>
<evidence type="ECO:0000313" key="10">
    <source>
        <dbReference type="Proteomes" id="UP000187439"/>
    </source>
</evidence>
<dbReference type="Pfam" id="PF17125">
    <property type="entry name" value="Methyltr_RsmF_N"/>
    <property type="match status" value="1"/>
</dbReference>
<keyword evidence="3 6" id="KW-0808">Transferase</keyword>
<evidence type="ECO:0000256" key="4">
    <source>
        <dbReference type="ARBA" id="ARBA00022691"/>
    </source>
</evidence>
<comment type="caution">
    <text evidence="6">Lacks conserved residue(s) required for the propagation of feature annotation.</text>
</comment>
<dbReference type="GO" id="GO:0008173">
    <property type="term" value="F:RNA methyltransferase activity"/>
    <property type="evidence" value="ECO:0007669"/>
    <property type="project" value="InterPro"/>
</dbReference>
<dbReference type="PANTHER" id="PTHR22807:SF30">
    <property type="entry name" value="28S RRNA (CYTOSINE(4447)-C(5))-METHYLTRANSFERASE-RELATED"/>
    <property type="match status" value="1"/>
</dbReference>
<dbReference type="GO" id="GO:0001510">
    <property type="term" value="P:RNA methylation"/>
    <property type="evidence" value="ECO:0007669"/>
    <property type="project" value="InterPro"/>
</dbReference>
<dbReference type="InterPro" id="IPR023267">
    <property type="entry name" value="RCMT"/>
</dbReference>
<evidence type="ECO:0000256" key="7">
    <source>
        <dbReference type="SAM" id="MobiDB-lite"/>
    </source>
</evidence>
<gene>
    <name evidence="9" type="ORF">BSK52_14605</name>
</gene>
<dbReference type="InterPro" id="IPR001678">
    <property type="entry name" value="MeTrfase_RsmB-F_NOP2_dom"/>
</dbReference>
<evidence type="ECO:0000313" key="9">
    <source>
        <dbReference type="EMBL" id="OMD40119.1"/>
    </source>
</evidence>
<evidence type="ECO:0000256" key="2">
    <source>
        <dbReference type="ARBA" id="ARBA00022603"/>
    </source>
</evidence>
<dbReference type="OrthoDB" id="9810297at2"/>
<dbReference type="PANTHER" id="PTHR22807">
    <property type="entry name" value="NOP2 YEAST -RELATED NOL1/NOP2/FMU SUN DOMAIN-CONTAINING"/>
    <property type="match status" value="1"/>
</dbReference>
<dbReference type="SUPFAM" id="SSF53335">
    <property type="entry name" value="S-adenosyl-L-methionine-dependent methyltransferases"/>
    <property type="match status" value="1"/>
</dbReference>
<dbReference type="RefSeq" id="WP_076119704.1">
    <property type="nucleotide sequence ID" value="NZ_MPTC01000011.1"/>
</dbReference>